<name>A0ABP9Y437_9FUNG</name>
<accession>A0ABP9Y437</accession>
<dbReference type="Gene3D" id="1.10.630.10">
    <property type="entry name" value="Cytochrome P450"/>
    <property type="match status" value="2"/>
</dbReference>
<reference evidence="6 7" key="1">
    <citation type="submission" date="2024-04" db="EMBL/GenBank/DDBJ databases">
        <title>genome sequences of Mucor flavus KT1a and Helicostylum pulchrum KT1b strains isolation_sourced from the surface of a dry-aged beef.</title>
        <authorList>
            <person name="Toyotome T."/>
            <person name="Hosono M."/>
            <person name="Torimaru M."/>
            <person name="Fukuda K."/>
            <person name="Mikami N."/>
        </authorList>
    </citation>
    <scope>NUCLEOTIDE SEQUENCE [LARGE SCALE GENOMIC DNA]</scope>
    <source>
        <strain evidence="6 7">KT1b</strain>
    </source>
</reference>
<evidence type="ECO:0000256" key="4">
    <source>
        <dbReference type="ARBA" id="ARBA00023004"/>
    </source>
</evidence>
<keyword evidence="5" id="KW-0503">Monooxygenase</keyword>
<organism evidence="6 7">
    <name type="scientific">Helicostylum pulchrum</name>
    <dbReference type="NCBI Taxonomy" id="562976"/>
    <lineage>
        <taxon>Eukaryota</taxon>
        <taxon>Fungi</taxon>
        <taxon>Fungi incertae sedis</taxon>
        <taxon>Mucoromycota</taxon>
        <taxon>Mucoromycotina</taxon>
        <taxon>Mucoromycetes</taxon>
        <taxon>Mucorales</taxon>
        <taxon>Mucorineae</taxon>
        <taxon>Mucoraceae</taxon>
        <taxon>Helicostylum</taxon>
    </lineage>
</organism>
<dbReference type="PANTHER" id="PTHR24305">
    <property type="entry name" value="CYTOCHROME P450"/>
    <property type="match status" value="1"/>
</dbReference>
<dbReference type="EMBL" id="BAABUJ010000019">
    <property type="protein sequence ID" value="GAA5801588.1"/>
    <property type="molecule type" value="Genomic_DNA"/>
</dbReference>
<dbReference type="InterPro" id="IPR017972">
    <property type="entry name" value="Cyt_P450_CS"/>
</dbReference>
<keyword evidence="3 5" id="KW-0479">Metal-binding</keyword>
<proteinExistence type="inferred from homology"/>
<dbReference type="PROSITE" id="PS00086">
    <property type="entry name" value="CYTOCHROME_P450"/>
    <property type="match status" value="1"/>
</dbReference>
<evidence type="ECO:0000313" key="7">
    <source>
        <dbReference type="Proteomes" id="UP001476247"/>
    </source>
</evidence>
<dbReference type="CDD" id="cd00302">
    <property type="entry name" value="cytochrome_P450"/>
    <property type="match status" value="1"/>
</dbReference>
<protein>
    <recommendedName>
        <fullName evidence="8">Cytochrome P450</fullName>
    </recommendedName>
</protein>
<comment type="caution">
    <text evidence="6">The sequence shown here is derived from an EMBL/GenBank/DDBJ whole genome shotgun (WGS) entry which is preliminary data.</text>
</comment>
<dbReference type="PRINTS" id="PR00465">
    <property type="entry name" value="EP450IV"/>
</dbReference>
<keyword evidence="5" id="KW-0560">Oxidoreductase</keyword>
<dbReference type="InterPro" id="IPR002403">
    <property type="entry name" value="Cyt_P450_E_grp-IV"/>
</dbReference>
<comment type="cofactor">
    <cofactor evidence="1">
        <name>heme</name>
        <dbReference type="ChEBI" id="CHEBI:30413"/>
    </cofactor>
</comment>
<evidence type="ECO:0000256" key="1">
    <source>
        <dbReference type="ARBA" id="ARBA00001971"/>
    </source>
</evidence>
<dbReference type="SUPFAM" id="SSF48264">
    <property type="entry name" value="Cytochrome P450"/>
    <property type="match status" value="1"/>
</dbReference>
<dbReference type="InterPro" id="IPR036396">
    <property type="entry name" value="Cyt_P450_sf"/>
</dbReference>
<dbReference type="Pfam" id="PF00067">
    <property type="entry name" value="p450"/>
    <property type="match status" value="1"/>
</dbReference>
<evidence type="ECO:0000256" key="5">
    <source>
        <dbReference type="RuleBase" id="RU000461"/>
    </source>
</evidence>
<evidence type="ECO:0000256" key="3">
    <source>
        <dbReference type="ARBA" id="ARBA00022723"/>
    </source>
</evidence>
<gene>
    <name evidence="6" type="ORF">HPULCUR_007036</name>
</gene>
<dbReference type="Proteomes" id="UP001476247">
    <property type="component" value="Unassembled WGS sequence"/>
</dbReference>
<sequence>MISISAAVDLSLVYLLIYKITKPPRNLRHIHYLSYLGVIKSIYYDESTLFPKIDISNERRRTLNREFNFGHNVGMINRAHWKAQKKVINPAFRRSMPVKLFGQLTQEMFKSMENKGKIFNASDLTERWTLDAIGIAGFEFDFNSIHTKNSEWVHRYALVNKGLRDLLLGLFPYLDTKLRDEPCDVLPTIEDTKRMTYINQIVKETLRINGPVSKTVPRVVQEDIFLSGAFVPKGTLLVVNMFGIQHSNKIWSDPDVFNRDRFAESGEGIREDSESMAWAPFGYGSKQCIGMNFSLNQQRVMLSMLLRKYRWSTPEDSAHKNGIISTGLNLQGPVDLDIAFSALY</sequence>
<dbReference type="PANTHER" id="PTHR24305:SF166">
    <property type="entry name" value="CYTOCHROME P450 12A4, MITOCHONDRIAL-RELATED"/>
    <property type="match status" value="1"/>
</dbReference>
<evidence type="ECO:0000256" key="2">
    <source>
        <dbReference type="ARBA" id="ARBA00010617"/>
    </source>
</evidence>
<dbReference type="InterPro" id="IPR001128">
    <property type="entry name" value="Cyt_P450"/>
</dbReference>
<evidence type="ECO:0000313" key="6">
    <source>
        <dbReference type="EMBL" id="GAA5801588.1"/>
    </source>
</evidence>
<keyword evidence="4 5" id="KW-0408">Iron</keyword>
<keyword evidence="7" id="KW-1185">Reference proteome</keyword>
<comment type="similarity">
    <text evidence="2 5">Belongs to the cytochrome P450 family.</text>
</comment>
<dbReference type="InterPro" id="IPR050121">
    <property type="entry name" value="Cytochrome_P450_monoxygenase"/>
</dbReference>
<evidence type="ECO:0008006" key="8">
    <source>
        <dbReference type="Google" id="ProtNLM"/>
    </source>
</evidence>
<keyword evidence="5" id="KW-0349">Heme</keyword>